<evidence type="ECO:0000256" key="1">
    <source>
        <dbReference type="SAM" id="Phobius"/>
    </source>
</evidence>
<evidence type="ECO:0000313" key="3">
    <source>
        <dbReference type="Proteomes" id="UP001150217"/>
    </source>
</evidence>
<proteinExistence type="predicted"/>
<keyword evidence="1" id="KW-0812">Transmembrane</keyword>
<sequence length="188" mass="21363">MTFPHPHIIITGLPIIILIPLLACIPSFHPHPHWLSQGFLFLLLIILSPMIYLIQSTPHFRATGLRPVHRIRIQIHSTVPPNWIRDLRCDYLFHTLTHLPQALSGNHFHLQTISLTLKVSSGMGTSPSLDEDDELGVGLDLYREPRPLVFDDYLVDDSGSIHPPLHRILGDDECQTRGQYKTINQALQ</sequence>
<keyword evidence="3" id="KW-1185">Reference proteome</keyword>
<reference evidence="2" key="1">
    <citation type="submission" date="2022-08" db="EMBL/GenBank/DDBJ databases">
        <title>A Global Phylogenomic Analysis of the Shiitake Genus Lentinula.</title>
        <authorList>
            <consortium name="DOE Joint Genome Institute"/>
            <person name="Sierra-Patev S."/>
            <person name="Min B."/>
            <person name="Naranjo-Ortiz M."/>
            <person name="Looney B."/>
            <person name="Konkel Z."/>
            <person name="Slot J.C."/>
            <person name="Sakamoto Y."/>
            <person name="Steenwyk J.L."/>
            <person name="Rokas A."/>
            <person name="Carro J."/>
            <person name="Camarero S."/>
            <person name="Ferreira P."/>
            <person name="Molpeceres G."/>
            <person name="Ruiz-Duenas F.J."/>
            <person name="Serrano A."/>
            <person name="Henrissat B."/>
            <person name="Drula E."/>
            <person name="Hughes K.W."/>
            <person name="Mata J.L."/>
            <person name="Ishikawa N.K."/>
            <person name="Vargas-Isla R."/>
            <person name="Ushijima S."/>
            <person name="Smith C.A."/>
            <person name="Ahrendt S."/>
            <person name="Andreopoulos W."/>
            <person name="He G."/>
            <person name="Labutti K."/>
            <person name="Lipzen A."/>
            <person name="Ng V."/>
            <person name="Riley R."/>
            <person name="Sandor L."/>
            <person name="Barry K."/>
            <person name="Martinez A.T."/>
            <person name="Xiao Y."/>
            <person name="Gibbons J.G."/>
            <person name="Terashima K."/>
            <person name="Grigoriev I.V."/>
            <person name="Hibbett D.S."/>
        </authorList>
    </citation>
    <scope>NUCLEOTIDE SEQUENCE</scope>
    <source>
        <strain evidence="2">RHP3577 ss4</strain>
    </source>
</reference>
<protein>
    <submittedName>
        <fullName evidence="2">Uncharacterized protein</fullName>
    </submittedName>
</protein>
<keyword evidence="1" id="KW-1133">Transmembrane helix</keyword>
<gene>
    <name evidence="2" type="ORF">C8R41DRAFT_845908</name>
</gene>
<accession>A0ABQ8V6C1</accession>
<organism evidence="2 3">
    <name type="scientific">Lentinula lateritia</name>
    <dbReference type="NCBI Taxonomy" id="40482"/>
    <lineage>
        <taxon>Eukaryota</taxon>
        <taxon>Fungi</taxon>
        <taxon>Dikarya</taxon>
        <taxon>Basidiomycota</taxon>
        <taxon>Agaricomycotina</taxon>
        <taxon>Agaricomycetes</taxon>
        <taxon>Agaricomycetidae</taxon>
        <taxon>Agaricales</taxon>
        <taxon>Marasmiineae</taxon>
        <taxon>Omphalotaceae</taxon>
        <taxon>Lentinula</taxon>
    </lineage>
</organism>
<keyword evidence="1" id="KW-0472">Membrane</keyword>
<evidence type="ECO:0000313" key="2">
    <source>
        <dbReference type="EMBL" id="KAJ4476541.1"/>
    </source>
</evidence>
<name>A0ABQ8V6C1_9AGAR</name>
<comment type="caution">
    <text evidence="2">The sequence shown here is derived from an EMBL/GenBank/DDBJ whole genome shotgun (WGS) entry which is preliminary data.</text>
</comment>
<dbReference type="Proteomes" id="UP001150217">
    <property type="component" value="Unassembled WGS sequence"/>
</dbReference>
<feature type="transmembrane region" description="Helical" evidence="1">
    <location>
        <begin position="34"/>
        <end position="54"/>
    </location>
</feature>
<feature type="transmembrane region" description="Helical" evidence="1">
    <location>
        <begin position="7"/>
        <end position="28"/>
    </location>
</feature>
<dbReference type="EMBL" id="JANVFT010000070">
    <property type="protein sequence ID" value="KAJ4476541.1"/>
    <property type="molecule type" value="Genomic_DNA"/>
</dbReference>